<dbReference type="RefSeq" id="WP_199051312.1">
    <property type="nucleotide sequence ID" value="NZ_JAELXT010000037.1"/>
</dbReference>
<protein>
    <submittedName>
        <fullName evidence="2">Uncharacterized protein</fullName>
    </submittedName>
</protein>
<evidence type="ECO:0000313" key="3">
    <source>
        <dbReference type="Proteomes" id="UP000620670"/>
    </source>
</evidence>
<organism evidence="2 3">
    <name type="scientific">Microvirga splendida</name>
    <dbReference type="NCBI Taxonomy" id="2795727"/>
    <lineage>
        <taxon>Bacteria</taxon>
        <taxon>Pseudomonadati</taxon>
        <taxon>Pseudomonadota</taxon>
        <taxon>Alphaproteobacteria</taxon>
        <taxon>Hyphomicrobiales</taxon>
        <taxon>Methylobacteriaceae</taxon>
        <taxon>Microvirga</taxon>
    </lineage>
</organism>
<evidence type="ECO:0000256" key="1">
    <source>
        <dbReference type="SAM" id="SignalP"/>
    </source>
</evidence>
<comment type="caution">
    <text evidence="2">The sequence shown here is derived from an EMBL/GenBank/DDBJ whole genome shotgun (WGS) entry which is preliminary data.</text>
</comment>
<sequence length="168" mass="18218">MTLRTLCLHAFLSIAALGMNGSAALAQNLGNWRALTAEEEKVRIADISPGSVDPSTIEADFDGNGRKDKALIAINKFDGARGLIVLVHGRVHVISPDGVEASDGLGLAERGSWDTVCGNAFREFHDCTDYPSRVMLKNPGILWIGNGRTSLYFWSRKTKSFDVVLVVD</sequence>
<proteinExistence type="predicted"/>
<feature type="chain" id="PRO_5046821946" evidence="1">
    <location>
        <begin position="27"/>
        <end position="168"/>
    </location>
</feature>
<gene>
    <name evidence="2" type="ORF">JAO75_21795</name>
</gene>
<evidence type="ECO:0000313" key="2">
    <source>
        <dbReference type="EMBL" id="MBJ6128038.1"/>
    </source>
</evidence>
<name>A0ABS0Y6U9_9HYPH</name>
<dbReference type="Proteomes" id="UP000620670">
    <property type="component" value="Unassembled WGS sequence"/>
</dbReference>
<dbReference type="EMBL" id="JAELXT010000037">
    <property type="protein sequence ID" value="MBJ6128038.1"/>
    <property type="molecule type" value="Genomic_DNA"/>
</dbReference>
<reference evidence="3" key="1">
    <citation type="submission" date="2020-12" db="EMBL/GenBank/DDBJ databases">
        <title>Hymenobacter sp.</title>
        <authorList>
            <person name="Kim M.K."/>
        </authorList>
    </citation>
    <scope>NUCLEOTIDE SEQUENCE [LARGE SCALE GENOMIC DNA]</scope>
    <source>
        <strain evidence="3">BT325</strain>
    </source>
</reference>
<keyword evidence="1" id="KW-0732">Signal</keyword>
<accession>A0ABS0Y6U9</accession>
<keyword evidence="3" id="KW-1185">Reference proteome</keyword>
<feature type="signal peptide" evidence="1">
    <location>
        <begin position="1"/>
        <end position="26"/>
    </location>
</feature>